<dbReference type="Proteomes" id="UP000251993">
    <property type="component" value="Plasmid unnamed5"/>
</dbReference>
<reference evidence="7 8" key="1">
    <citation type="submission" date="2018-07" db="EMBL/GenBank/DDBJ databases">
        <title>Genome sequencing of Runella.</title>
        <authorList>
            <person name="Baek M.-G."/>
            <person name="Yi H."/>
        </authorList>
    </citation>
    <scope>NUCLEOTIDE SEQUENCE [LARGE SCALE GENOMIC DNA]</scope>
    <source>
        <strain evidence="7 8">HYN0085</strain>
        <plasmid evidence="7 8">unnamed5</plasmid>
    </source>
</reference>
<dbReference type="PANTHER" id="PTHR40980:SF4">
    <property type="entry name" value="TONB-DEPENDENT RECEPTOR-LIKE BETA-BARREL DOMAIN-CONTAINING PROTEIN"/>
    <property type="match status" value="1"/>
</dbReference>
<dbReference type="EMBL" id="CP030855">
    <property type="protein sequence ID" value="AXE21993.1"/>
    <property type="molecule type" value="Genomic_DNA"/>
</dbReference>
<keyword evidence="7" id="KW-0675">Receptor</keyword>
<dbReference type="SUPFAM" id="SSF49464">
    <property type="entry name" value="Carboxypeptidase regulatory domain-like"/>
    <property type="match status" value="1"/>
</dbReference>
<evidence type="ECO:0000259" key="6">
    <source>
        <dbReference type="Pfam" id="PF14905"/>
    </source>
</evidence>
<proteinExistence type="predicted"/>
<feature type="domain" description="TonB-dependent receptor plug" evidence="5">
    <location>
        <begin position="152"/>
        <end position="232"/>
    </location>
</feature>
<dbReference type="Gene3D" id="2.170.130.10">
    <property type="entry name" value="TonB-dependent receptor, plug domain"/>
    <property type="match status" value="1"/>
</dbReference>
<dbReference type="AlphaFoldDB" id="A0A344TTM2"/>
<gene>
    <name evidence="7" type="ORF">DR864_29450</name>
</gene>
<evidence type="ECO:0000256" key="1">
    <source>
        <dbReference type="ARBA" id="ARBA00004442"/>
    </source>
</evidence>
<organism evidence="7 8">
    <name type="scientific">Runella rosea</name>
    <dbReference type="NCBI Taxonomy" id="2259595"/>
    <lineage>
        <taxon>Bacteria</taxon>
        <taxon>Pseudomonadati</taxon>
        <taxon>Bacteroidota</taxon>
        <taxon>Cytophagia</taxon>
        <taxon>Cytophagales</taxon>
        <taxon>Spirosomataceae</taxon>
        <taxon>Runella</taxon>
    </lineage>
</organism>
<evidence type="ECO:0000256" key="2">
    <source>
        <dbReference type="ARBA" id="ARBA00023136"/>
    </source>
</evidence>
<dbReference type="Gene3D" id="2.40.170.20">
    <property type="entry name" value="TonB-dependent receptor, beta-barrel domain"/>
    <property type="match status" value="1"/>
</dbReference>
<evidence type="ECO:0000259" key="5">
    <source>
        <dbReference type="Pfam" id="PF07715"/>
    </source>
</evidence>
<dbReference type="InterPro" id="IPR036942">
    <property type="entry name" value="Beta-barrel_TonB_sf"/>
</dbReference>
<keyword evidence="7" id="KW-0614">Plasmid</keyword>
<keyword evidence="8" id="KW-1185">Reference proteome</keyword>
<dbReference type="OrthoDB" id="905812at2"/>
<evidence type="ECO:0000256" key="4">
    <source>
        <dbReference type="SAM" id="SignalP"/>
    </source>
</evidence>
<keyword evidence="2" id="KW-0472">Membrane</keyword>
<dbReference type="Pfam" id="PF13620">
    <property type="entry name" value="CarboxypepD_reg"/>
    <property type="match status" value="1"/>
</dbReference>
<evidence type="ECO:0000313" key="7">
    <source>
        <dbReference type="EMBL" id="AXE21993.1"/>
    </source>
</evidence>
<dbReference type="GO" id="GO:0009279">
    <property type="term" value="C:cell outer membrane"/>
    <property type="evidence" value="ECO:0007669"/>
    <property type="project" value="UniProtKB-SubCell"/>
</dbReference>
<accession>A0A344TTM2</accession>
<dbReference type="KEGG" id="run:DR864_29450"/>
<dbReference type="Gene3D" id="2.60.40.1120">
    <property type="entry name" value="Carboxypeptidase-like, regulatory domain"/>
    <property type="match status" value="1"/>
</dbReference>
<feature type="signal peptide" evidence="4">
    <location>
        <begin position="1"/>
        <end position="27"/>
    </location>
</feature>
<dbReference type="InterPro" id="IPR041700">
    <property type="entry name" value="OMP_b-brl_3"/>
</dbReference>
<dbReference type="RefSeq" id="WP_114070733.1">
    <property type="nucleotide sequence ID" value="NZ_CP030855.1"/>
</dbReference>
<dbReference type="Pfam" id="PF14905">
    <property type="entry name" value="OMP_b-brl_3"/>
    <property type="match status" value="1"/>
</dbReference>
<protein>
    <submittedName>
        <fullName evidence="7">TonB-dependent receptor</fullName>
    </submittedName>
</protein>
<dbReference type="Pfam" id="PF07715">
    <property type="entry name" value="Plug"/>
    <property type="match status" value="1"/>
</dbReference>
<evidence type="ECO:0000313" key="8">
    <source>
        <dbReference type="Proteomes" id="UP000251993"/>
    </source>
</evidence>
<sequence length="810" mass="91632">MAQRPQLISLKCTFWLGFLLMSQTSLFAQYTAVTVSGIVKDYQTKAVIPFVNVIIKNAQDSSFAAGTISGDDGRFTLVKIKPGKYLLQFSSIGYVSGQQPLFVGNLSEFIDLGIIELQTDTRMLNEVVVTGQADEIQEKLDRKTFSVENNISQSGGSILQVMQNLPGITVQEGKVMLRGSDKVAVLVDGKQTALTGFGSQTSLDNIPASAIDKIEIINNPSAKYDANGNAGIINIIFKKNKQEGFNGKVGMMAGLGALWIKRGNLPGIRSQFQNTPKLNPSLALNYRKKNINTFFQGDVLYTPTLNKNEFVTRTYDTGEVINQQTQRNRKTTISTLRAGMDWTINPNNLFTISGLFSSEKILDDGDEPFFNQTLTERKRLWQFLEDELKTTVTAASSFQHKFNQPGRLLNFGLNYTFHREDEKYFFTNIMPTFTGLDAFKLLSDEHVIDFTVDYLRPLRYGRLEGGMKYRWRQIPTNMQFFPGQNSPLDVNAGGKATYEENIPALYGNYVYENTKVELEAGLRMEYVDVRYLVDPNHNTYKSDGYNYTQPFPNLRVAYKINESNKISLFLNRRVDRPNEVDIRVFPKYDDAEIIKVGNPALAPQFTNTLELGYKTNLAKGYLYMAAYHRMAKGTITRIASIVSGSTLIYSIMQNAGKSYNTGLELMWSQEMSKWFSFNLNLNGYRNQINAFSVITQYPSLNTFNAPTEQLLSGNVKWNGLFRLPKQIDLQITAVYLAPDLIPQGKIGERFSLDMGIKKSMQNGKREFYLNATDLLNTMQIKKNIQGAGFNYISTDYYETQVVRVGYNYKF</sequence>
<keyword evidence="3" id="KW-0998">Cell outer membrane</keyword>
<feature type="chain" id="PRO_5016650825" evidence="4">
    <location>
        <begin position="28"/>
        <end position="810"/>
    </location>
</feature>
<geneLocation type="plasmid" evidence="7 8">
    <name>unnamed5</name>
</geneLocation>
<evidence type="ECO:0000256" key="3">
    <source>
        <dbReference type="ARBA" id="ARBA00023237"/>
    </source>
</evidence>
<name>A0A344TTM2_9BACT</name>
<dbReference type="InterPro" id="IPR012910">
    <property type="entry name" value="Plug_dom"/>
</dbReference>
<dbReference type="InterPro" id="IPR008969">
    <property type="entry name" value="CarboxyPept-like_regulatory"/>
</dbReference>
<dbReference type="InterPro" id="IPR037066">
    <property type="entry name" value="Plug_dom_sf"/>
</dbReference>
<feature type="domain" description="Outer membrane protein beta-barrel" evidence="6">
    <location>
        <begin position="400"/>
        <end position="808"/>
    </location>
</feature>
<comment type="subcellular location">
    <subcellularLocation>
        <location evidence="1">Cell outer membrane</location>
    </subcellularLocation>
</comment>
<dbReference type="PANTHER" id="PTHR40980">
    <property type="entry name" value="PLUG DOMAIN-CONTAINING PROTEIN"/>
    <property type="match status" value="1"/>
</dbReference>
<keyword evidence="4" id="KW-0732">Signal</keyword>
<dbReference type="SUPFAM" id="SSF56935">
    <property type="entry name" value="Porins"/>
    <property type="match status" value="1"/>
</dbReference>